<comment type="similarity">
    <text evidence="2">Belongs to the TspO/BZRP family.</text>
</comment>
<protein>
    <submittedName>
        <fullName evidence="7">Benzodiazapine receptor</fullName>
    </submittedName>
</protein>
<keyword evidence="5 6" id="KW-0472">Membrane</keyword>
<dbReference type="PANTHER" id="PTHR10057">
    <property type="entry name" value="PERIPHERAL-TYPE BENZODIAZEPINE RECEPTOR"/>
    <property type="match status" value="1"/>
</dbReference>
<evidence type="ECO:0000256" key="2">
    <source>
        <dbReference type="ARBA" id="ARBA00007524"/>
    </source>
</evidence>
<dbReference type="RefSeq" id="WP_306634083.1">
    <property type="nucleotide sequence ID" value="NZ_JAUSXB010000001.1"/>
</dbReference>
<keyword evidence="7" id="KW-0675">Receptor</keyword>
<comment type="caution">
    <text evidence="7">The sequence shown here is derived from an EMBL/GenBank/DDBJ whole genome shotgun (WGS) entry which is preliminary data.</text>
</comment>
<feature type="transmembrane region" description="Helical" evidence="6">
    <location>
        <begin position="25"/>
        <end position="47"/>
    </location>
</feature>
<evidence type="ECO:0000313" key="8">
    <source>
        <dbReference type="Proteomes" id="UP001236806"/>
    </source>
</evidence>
<name>A0ABU0PGY1_9MICC</name>
<dbReference type="Pfam" id="PF03073">
    <property type="entry name" value="TspO_MBR"/>
    <property type="match status" value="1"/>
</dbReference>
<comment type="subcellular location">
    <subcellularLocation>
        <location evidence="1">Membrane</location>
        <topology evidence="1">Multi-pass membrane protein</topology>
    </subcellularLocation>
</comment>
<organism evidence="7 8">
    <name type="scientific">Pseudarthrobacter siccitolerans</name>
    <dbReference type="NCBI Taxonomy" id="861266"/>
    <lineage>
        <taxon>Bacteria</taxon>
        <taxon>Bacillati</taxon>
        <taxon>Actinomycetota</taxon>
        <taxon>Actinomycetes</taxon>
        <taxon>Micrococcales</taxon>
        <taxon>Micrococcaceae</taxon>
        <taxon>Pseudarthrobacter</taxon>
    </lineage>
</organism>
<reference evidence="7 8" key="1">
    <citation type="submission" date="2023-07" db="EMBL/GenBank/DDBJ databases">
        <title>Comparative genomics of wheat-associated soil bacteria to identify genetic determinants of phenazine resistance.</title>
        <authorList>
            <person name="Mouncey N."/>
        </authorList>
    </citation>
    <scope>NUCLEOTIDE SEQUENCE [LARGE SCALE GENOMIC DNA]</scope>
    <source>
        <strain evidence="7 8">W1I3</strain>
    </source>
</reference>
<keyword evidence="8" id="KW-1185">Reference proteome</keyword>
<keyword evidence="4 6" id="KW-1133">Transmembrane helix</keyword>
<feature type="transmembrane region" description="Helical" evidence="6">
    <location>
        <begin position="125"/>
        <end position="146"/>
    </location>
</feature>
<proteinExistence type="inferred from homology"/>
<feature type="transmembrane region" description="Helical" evidence="6">
    <location>
        <begin position="67"/>
        <end position="88"/>
    </location>
</feature>
<gene>
    <name evidence="7" type="ORF">QFZ36_000786</name>
</gene>
<sequence>MPVNPDGQAVPVTAGRPVPSTGRQVAALAGFLALSYAVCMLASIPIILHSSGWFAASAKAPWMPAGWMFRTVWIGLYACIGLSAWLVWRRRALTGNLLWSFGLQLLLNLAWPFMFFAMYPTLGSAALWLAFAVICALAVVLALLIVEAGPVHTWAGLLLLPYFSWVVFSASLNLYSALHN</sequence>
<dbReference type="InterPro" id="IPR004307">
    <property type="entry name" value="TspO_MBR"/>
</dbReference>
<evidence type="ECO:0000256" key="3">
    <source>
        <dbReference type="ARBA" id="ARBA00022692"/>
    </source>
</evidence>
<dbReference type="Gene3D" id="1.20.1260.100">
    <property type="entry name" value="TspO/MBR protein"/>
    <property type="match status" value="1"/>
</dbReference>
<evidence type="ECO:0000256" key="1">
    <source>
        <dbReference type="ARBA" id="ARBA00004141"/>
    </source>
</evidence>
<evidence type="ECO:0000256" key="6">
    <source>
        <dbReference type="SAM" id="Phobius"/>
    </source>
</evidence>
<evidence type="ECO:0000256" key="4">
    <source>
        <dbReference type="ARBA" id="ARBA00022989"/>
    </source>
</evidence>
<dbReference type="InterPro" id="IPR038330">
    <property type="entry name" value="TspO/MBR-related_sf"/>
</dbReference>
<dbReference type="PANTHER" id="PTHR10057:SF0">
    <property type="entry name" value="TRANSLOCATOR PROTEIN"/>
    <property type="match status" value="1"/>
</dbReference>
<feature type="transmembrane region" description="Helical" evidence="6">
    <location>
        <begin position="97"/>
        <end position="119"/>
    </location>
</feature>
<feature type="transmembrane region" description="Helical" evidence="6">
    <location>
        <begin position="158"/>
        <end position="178"/>
    </location>
</feature>
<dbReference type="PIRSF" id="PIRSF005859">
    <property type="entry name" value="PBR"/>
    <property type="match status" value="1"/>
</dbReference>
<dbReference type="CDD" id="cd15904">
    <property type="entry name" value="TSPO_MBR"/>
    <property type="match status" value="1"/>
</dbReference>
<accession>A0ABU0PGY1</accession>
<dbReference type="EMBL" id="JAUSXB010000001">
    <property type="protein sequence ID" value="MDQ0673225.1"/>
    <property type="molecule type" value="Genomic_DNA"/>
</dbReference>
<evidence type="ECO:0000313" key="7">
    <source>
        <dbReference type="EMBL" id="MDQ0673225.1"/>
    </source>
</evidence>
<dbReference type="Proteomes" id="UP001236806">
    <property type="component" value="Unassembled WGS sequence"/>
</dbReference>
<keyword evidence="3 6" id="KW-0812">Transmembrane</keyword>
<evidence type="ECO:0000256" key="5">
    <source>
        <dbReference type="ARBA" id="ARBA00023136"/>
    </source>
</evidence>